<feature type="compositionally biased region" description="Low complexity" evidence="1">
    <location>
        <begin position="116"/>
        <end position="130"/>
    </location>
</feature>
<comment type="caution">
    <text evidence="2">The sequence shown here is derived from an EMBL/GenBank/DDBJ whole genome shotgun (WGS) entry which is preliminary data.</text>
</comment>
<organism evidence="2 3">
    <name type="scientific">Kitasatospora cheerisanensis KCTC 2395</name>
    <dbReference type="NCBI Taxonomy" id="1348663"/>
    <lineage>
        <taxon>Bacteria</taxon>
        <taxon>Bacillati</taxon>
        <taxon>Actinomycetota</taxon>
        <taxon>Actinomycetes</taxon>
        <taxon>Kitasatosporales</taxon>
        <taxon>Streptomycetaceae</taxon>
        <taxon>Kitasatospora</taxon>
    </lineage>
</organism>
<feature type="region of interest" description="Disordered" evidence="1">
    <location>
        <begin position="96"/>
        <end position="130"/>
    </location>
</feature>
<dbReference type="EMBL" id="JNBY01000116">
    <property type="protein sequence ID" value="KDN82193.1"/>
    <property type="molecule type" value="Genomic_DNA"/>
</dbReference>
<dbReference type="PATRIC" id="fig|1348663.4.peg.5828"/>
<proteinExistence type="predicted"/>
<accession>A0A066YL77</accession>
<evidence type="ECO:0000313" key="3">
    <source>
        <dbReference type="Proteomes" id="UP000027178"/>
    </source>
</evidence>
<dbReference type="eggNOG" id="ENOG5033DS8">
    <property type="taxonomic scope" value="Bacteria"/>
</dbReference>
<dbReference type="HOGENOM" id="CLU_1935232_0_0_11"/>
<reference evidence="2 3" key="1">
    <citation type="submission" date="2014-05" db="EMBL/GenBank/DDBJ databases">
        <title>Draft Genome Sequence of Kitasatospora cheerisanensis KCTC 2395.</title>
        <authorList>
            <person name="Nam D.H."/>
        </authorList>
    </citation>
    <scope>NUCLEOTIDE SEQUENCE [LARGE SCALE GENOMIC DNA]</scope>
    <source>
        <strain evidence="2 3">KCTC 2395</strain>
    </source>
</reference>
<evidence type="ECO:0000313" key="2">
    <source>
        <dbReference type="EMBL" id="KDN82193.1"/>
    </source>
</evidence>
<gene>
    <name evidence="2" type="ORF">KCH_60270</name>
</gene>
<dbReference type="AlphaFoldDB" id="A0A066YL77"/>
<sequence length="130" mass="13905">MRIHSANVPFNDTRDESKVCKFYLDAFNFETAQLVSWEVDQQPPTGSAKVLTGSITLAGGLGHTNNLSLPNGSYKLVWNFVGATAPAKQRSFTVDCGTGAPAARRPPRTSGPRTCRSAASRPVRAAPRTG</sequence>
<dbReference type="Proteomes" id="UP000027178">
    <property type="component" value="Unassembled WGS sequence"/>
</dbReference>
<name>A0A066YL77_9ACTN</name>
<evidence type="ECO:0000256" key="1">
    <source>
        <dbReference type="SAM" id="MobiDB-lite"/>
    </source>
</evidence>
<keyword evidence="3" id="KW-1185">Reference proteome</keyword>
<protein>
    <submittedName>
        <fullName evidence="2">Uncharacterized protein</fullName>
    </submittedName>
</protein>